<evidence type="ECO:0000313" key="3">
    <source>
        <dbReference type="Proteomes" id="UP001059252"/>
    </source>
</evidence>
<reference evidence="2" key="1">
    <citation type="submission" date="2022-08" db="EMBL/GenBank/DDBJ databases">
        <title>Complete genome of Mycoplasma iguanae type strain 2327.</title>
        <authorList>
            <person name="Spergser J."/>
        </authorList>
    </citation>
    <scope>NUCLEOTIDE SEQUENCE</scope>
    <source>
        <strain evidence="2">2327</strain>
    </source>
</reference>
<keyword evidence="3" id="KW-1185">Reference proteome</keyword>
<gene>
    <name evidence="2" type="ORF">NV226_02980</name>
</gene>
<feature type="transmembrane region" description="Helical" evidence="1">
    <location>
        <begin position="74"/>
        <end position="97"/>
    </location>
</feature>
<accession>A0ABY5R857</accession>
<evidence type="ECO:0000256" key="1">
    <source>
        <dbReference type="SAM" id="Phobius"/>
    </source>
</evidence>
<dbReference type="EMBL" id="CP102734">
    <property type="protein sequence ID" value="UVD81663.1"/>
    <property type="molecule type" value="Genomic_DNA"/>
</dbReference>
<name>A0ABY5R857_9MOLU</name>
<dbReference type="Proteomes" id="UP001059252">
    <property type="component" value="Chromosome"/>
</dbReference>
<organism evidence="2 3">
    <name type="scientific">Mycoplasma iguanae</name>
    <dbReference type="NCBI Taxonomy" id="292461"/>
    <lineage>
        <taxon>Bacteria</taxon>
        <taxon>Bacillati</taxon>
        <taxon>Mycoplasmatota</taxon>
        <taxon>Mollicutes</taxon>
        <taxon>Mycoplasmataceae</taxon>
        <taxon>Mycoplasma</taxon>
    </lineage>
</organism>
<keyword evidence="1" id="KW-0472">Membrane</keyword>
<feature type="transmembrane region" description="Helical" evidence="1">
    <location>
        <begin position="31"/>
        <end position="52"/>
    </location>
</feature>
<dbReference type="RefSeq" id="WP_258210837.1">
    <property type="nucleotide sequence ID" value="NZ_CP102734.1"/>
</dbReference>
<evidence type="ECO:0000313" key="2">
    <source>
        <dbReference type="EMBL" id="UVD81663.1"/>
    </source>
</evidence>
<proteinExistence type="predicted"/>
<protein>
    <submittedName>
        <fullName evidence="2">Uncharacterized protein</fullName>
    </submittedName>
</protein>
<sequence length="163" mass="19582">MFTPSKKIVYFIERKINRLYKLRKISVISEIIINIFIILINLTSIGLAIYILDVEISKLDWSQKITDKIFFEELGMSGIFAGLIIILFIFTMFFTFYKKFNNYRKYRAIFKKIEYYIVKFKNVKEYTLENLQDDLDKIEQEILVRNKFSWKSLITDLLIAKVN</sequence>
<keyword evidence="1" id="KW-1133">Transmembrane helix</keyword>
<keyword evidence="1" id="KW-0812">Transmembrane</keyword>